<evidence type="ECO:0000313" key="3">
    <source>
        <dbReference type="EMBL" id="GGQ96974.1"/>
    </source>
</evidence>
<sequence length="183" mass="19968">MIMPPRLRKLALIVHVTSSVGWLGAVVAFLALAVIGMTSRDPETVRGVYLVMEPAAWYTLVPLALAALLTGIVQSLGTPWGLFRHYWILFKLLINVVATVVLLIYIGTFKSMAARAADLGAELSSVRDFSPVLHSVLALAVLLLAMVLAVYKPRGVTPYGLRKQDSQRESRSAPRSMSVPQEK</sequence>
<keyword evidence="2" id="KW-0472">Membrane</keyword>
<evidence type="ECO:0008006" key="5">
    <source>
        <dbReference type="Google" id="ProtNLM"/>
    </source>
</evidence>
<proteinExistence type="predicted"/>
<reference evidence="3" key="1">
    <citation type="journal article" date="2014" name="Int. J. Syst. Evol. Microbiol.">
        <title>Complete genome sequence of Corynebacterium casei LMG S-19264T (=DSM 44701T), isolated from a smear-ripened cheese.</title>
        <authorList>
            <consortium name="US DOE Joint Genome Institute (JGI-PGF)"/>
            <person name="Walter F."/>
            <person name="Albersmeier A."/>
            <person name="Kalinowski J."/>
            <person name="Ruckert C."/>
        </authorList>
    </citation>
    <scope>NUCLEOTIDE SEQUENCE</scope>
    <source>
        <strain evidence="3">JCM 4403</strain>
    </source>
</reference>
<keyword evidence="2" id="KW-1133">Transmembrane helix</keyword>
<evidence type="ECO:0000256" key="2">
    <source>
        <dbReference type="SAM" id="Phobius"/>
    </source>
</evidence>
<keyword evidence="2" id="KW-0812">Transmembrane</keyword>
<gene>
    <name evidence="3" type="ORF">GCM10010280_50800</name>
</gene>
<name>A0A918BXC3_9ACTN</name>
<keyword evidence="4" id="KW-1185">Reference proteome</keyword>
<organism evidence="3 4">
    <name type="scientific">Streptomyces pilosus</name>
    <dbReference type="NCBI Taxonomy" id="28893"/>
    <lineage>
        <taxon>Bacteria</taxon>
        <taxon>Bacillati</taxon>
        <taxon>Actinomycetota</taxon>
        <taxon>Actinomycetes</taxon>
        <taxon>Kitasatosporales</taxon>
        <taxon>Streptomycetaceae</taxon>
        <taxon>Streptomyces</taxon>
    </lineage>
</organism>
<comment type="caution">
    <text evidence="3">The sequence shown here is derived from an EMBL/GenBank/DDBJ whole genome shotgun (WGS) entry which is preliminary data.</text>
</comment>
<evidence type="ECO:0000313" key="4">
    <source>
        <dbReference type="Proteomes" id="UP000656732"/>
    </source>
</evidence>
<dbReference type="EMBL" id="BMTU01000011">
    <property type="protein sequence ID" value="GGQ96974.1"/>
    <property type="molecule type" value="Genomic_DNA"/>
</dbReference>
<reference evidence="3" key="2">
    <citation type="submission" date="2020-09" db="EMBL/GenBank/DDBJ databases">
        <authorList>
            <person name="Sun Q."/>
            <person name="Ohkuma M."/>
        </authorList>
    </citation>
    <scope>NUCLEOTIDE SEQUENCE</scope>
    <source>
        <strain evidence="3">JCM 4403</strain>
    </source>
</reference>
<protein>
    <recommendedName>
        <fullName evidence="5">DUF2269 domain-containing protein</fullName>
    </recommendedName>
</protein>
<evidence type="ECO:0000256" key="1">
    <source>
        <dbReference type="SAM" id="MobiDB-lite"/>
    </source>
</evidence>
<feature type="compositionally biased region" description="Basic and acidic residues" evidence="1">
    <location>
        <begin position="162"/>
        <end position="172"/>
    </location>
</feature>
<feature type="transmembrane region" description="Helical" evidence="2">
    <location>
        <begin position="12"/>
        <end position="35"/>
    </location>
</feature>
<feature type="transmembrane region" description="Helical" evidence="2">
    <location>
        <begin position="129"/>
        <end position="151"/>
    </location>
</feature>
<feature type="compositionally biased region" description="Polar residues" evidence="1">
    <location>
        <begin position="173"/>
        <end position="183"/>
    </location>
</feature>
<dbReference type="Proteomes" id="UP000656732">
    <property type="component" value="Unassembled WGS sequence"/>
</dbReference>
<feature type="region of interest" description="Disordered" evidence="1">
    <location>
        <begin position="160"/>
        <end position="183"/>
    </location>
</feature>
<feature type="transmembrane region" description="Helical" evidence="2">
    <location>
        <begin position="55"/>
        <end position="76"/>
    </location>
</feature>
<accession>A0A918BXC3</accession>
<feature type="transmembrane region" description="Helical" evidence="2">
    <location>
        <begin position="88"/>
        <end position="109"/>
    </location>
</feature>
<dbReference type="AlphaFoldDB" id="A0A918BXC3"/>